<dbReference type="PRINTS" id="PR00367">
    <property type="entry name" value="ETHRSPELEMNT"/>
</dbReference>
<protein>
    <recommendedName>
        <fullName evidence="7">AP2/ERF domain-containing protein</fullName>
    </recommendedName>
</protein>
<evidence type="ECO:0000256" key="3">
    <source>
        <dbReference type="ARBA" id="ARBA00023125"/>
    </source>
</evidence>
<evidence type="ECO:0000313" key="9">
    <source>
        <dbReference type="Proteomes" id="UP001605036"/>
    </source>
</evidence>
<evidence type="ECO:0000256" key="1">
    <source>
        <dbReference type="ARBA" id="ARBA00004123"/>
    </source>
</evidence>
<dbReference type="GO" id="GO:0003677">
    <property type="term" value="F:DNA binding"/>
    <property type="evidence" value="ECO:0007669"/>
    <property type="project" value="UniProtKB-KW"/>
</dbReference>
<evidence type="ECO:0000313" key="8">
    <source>
        <dbReference type="EMBL" id="KAL2612749.1"/>
    </source>
</evidence>
<dbReference type="PROSITE" id="PS51032">
    <property type="entry name" value="AP2_ERF"/>
    <property type="match status" value="1"/>
</dbReference>
<dbReference type="Gene3D" id="3.30.730.10">
    <property type="entry name" value="AP2/ERF domain"/>
    <property type="match status" value="1"/>
</dbReference>
<dbReference type="GO" id="GO:0005634">
    <property type="term" value="C:nucleus"/>
    <property type="evidence" value="ECO:0007669"/>
    <property type="project" value="UniProtKB-SubCell"/>
</dbReference>
<feature type="region of interest" description="Disordered" evidence="6">
    <location>
        <begin position="103"/>
        <end position="179"/>
    </location>
</feature>
<accession>A0ABD1XVD3</accession>
<feature type="region of interest" description="Disordered" evidence="6">
    <location>
        <begin position="232"/>
        <end position="351"/>
    </location>
</feature>
<dbReference type="PANTHER" id="PTHR31190:SF473">
    <property type="entry name" value="OS05G0437100 PROTEIN"/>
    <property type="match status" value="1"/>
</dbReference>
<proteinExistence type="predicted"/>
<dbReference type="SMART" id="SM00380">
    <property type="entry name" value="AP2"/>
    <property type="match status" value="1"/>
</dbReference>
<feature type="compositionally biased region" description="Polar residues" evidence="6">
    <location>
        <begin position="104"/>
        <end position="142"/>
    </location>
</feature>
<feature type="domain" description="AP2/ERF" evidence="7">
    <location>
        <begin position="181"/>
        <end position="238"/>
    </location>
</feature>
<keyword evidence="4" id="KW-0804">Transcription</keyword>
<feature type="compositionally biased region" description="Low complexity" evidence="6">
    <location>
        <begin position="268"/>
        <end position="285"/>
    </location>
</feature>
<evidence type="ECO:0000256" key="2">
    <source>
        <dbReference type="ARBA" id="ARBA00023015"/>
    </source>
</evidence>
<keyword evidence="2" id="KW-0805">Transcription regulation</keyword>
<comment type="caution">
    <text evidence="8">The sequence shown here is derived from an EMBL/GenBank/DDBJ whole genome shotgun (WGS) entry which is preliminary data.</text>
</comment>
<organism evidence="8 9">
    <name type="scientific">Riccia fluitans</name>
    <dbReference type="NCBI Taxonomy" id="41844"/>
    <lineage>
        <taxon>Eukaryota</taxon>
        <taxon>Viridiplantae</taxon>
        <taxon>Streptophyta</taxon>
        <taxon>Embryophyta</taxon>
        <taxon>Marchantiophyta</taxon>
        <taxon>Marchantiopsida</taxon>
        <taxon>Marchantiidae</taxon>
        <taxon>Marchantiales</taxon>
        <taxon>Ricciaceae</taxon>
        <taxon>Riccia</taxon>
    </lineage>
</organism>
<evidence type="ECO:0000256" key="5">
    <source>
        <dbReference type="ARBA" id="ARBA00023242"/>
    </source>
</evidence>
<dbReference type="CDD" id="cd00018">
    <property type="entry name" value="AP2"/>
    <property type="match status" value="1"/>
</dbReference>
<keyword evidence="3" id="KW-0238">DNA-binding</keyword>
<dbReference type="EMBL" id="JBHFFA010000007">
    <property type="protein sequence ID" value="KAL2612749.1"/>
    <property type="molecule type" value="Genomic_DNA"/>
</dbReference>
<dbReference type="Pfam" id="PF00847">
    <property type="entry name" value="AP2"/>
    <property type="match status" value="1"/>
</dbReference>
<dbReference type="PANTHER" id="PTHR31190">
    <property type="entry name" value="DNA-BINDING DOMAIN"/>
    <property type="match status" value="1"/>
</dbReference>
<name>A0ABD1XVD3_9MARC</name>
<comment type="subcellular location">
    <subcellularLocation>
        <location evidence="1">Nucleus</location>
    </subcellularLocation>
</comment>
<reference evidence="8 9" key="1">
    <citation type="submission" date="2024-09" db="EMBL/GenBank/DDBJ databases">
        <title>Chromosome-scale assembly of Riccia fluitans.</title>
        <authorList>
            <person name="Paukszto L."/>
            <person name="Sawicki J."/>
            <person name="Karawczyk K."/>
            <person name="Piernik-Szablinska J."/>
            <person name="Szczecinska M."/>
            <person name="Mazdziarz M."/>
        </authorList>
    </citation>
    <scope>NUCLEOTIDE SEQUENCE [LARGE SCALE GENOMIC DNA]</scope>
    <source>
        <strain evidence="8">Rf_01</strain>
        <tissue evidence="8">Aerial parts of the thallus</tissue>
    </source>
</reference>
<dbReference type="InterPro" id="IPR044808">
    <property type="entry name" value="ERF_plant"/>
</dbReference>
<evidence type="ECO:0000256" key="6">
    <source>
        <dbReference type="SAM" id="MobiDB-lite"/>
    </source>
</evidence>
<feature type="compositionally biased region" description="Low complexity" evidence="6">
    <location>
        <begin position="245"/>
        <end position="255"/>
    </location>
</feature>
<dbReference type="InterPro" id="IPR016177">
    <property type="entry name" value="DNA-bd_dom_sf"/>
</dbReference>
<evidence type="ECO:0000259" key="7">
    <source>
        <dbReference type="PROSITE" id="PS51032"/>
    </source>
</evidence>
<dbReference type="FunFam" id="3.30.730.10:FF:000001">
    <property type="entry name" value="Ethylene-responsive transcription factor 2"/>
    <property type="match status" value="1"/>
</dbReference>
<keyword evidence="9" id="KW-1185">Reference proteome</keyword>
<gene>
    <name evidence="8" type="ORF">R1flu_024441</name>
</gene>
<keyword evidence="5" id="KW-0539">Nucleus</keyword>
<dbReference type="Proteomes" id="UP001605036">
    <property type="component" value="Unassembled WGS sequence"/>
</dbReference>
<dbReference type="SUPFAM" id="SSF54171">
    <property type="entry name" value="DNA-binding domain"/>
    <property type="match status" value="1"/>
</dbReference>
<dbReference type="InterPro" id="IPR036955">
    <property type="entry name" value="AP2/ERF_dom_sf"/>
</dbReference>
<dbReference type="InterPro" id="IPR001471">
    <property type="entry name" value="AP2/ERF_dom"/>
</dbReference>
<dbReference type="AlphaFoldDB" id="A0ABD1XVD3"/>
<evidence type="ECO:0000256" key="4">
    <source>
        <dbReference type="ARBA" id="ARBA00023163"/>
    </source>
</evidence>
<feature type="compositionally biased region" description="Pro residues" evidence="6">
    <location>
        <begin position="149"/>
        <end position="159"/>
    </location>
</feature>
<sequence length="417" mass="45599">MKLTMMDDDRFRSSSSADDLFLAIKRGGIEAGAKREEEQEEDNVSSCHTIISCIPKMRNIIDAERANRGENHDSGYHDGKLTIEALPSLGDSDAATPLKGLEARSTSTENETAFSTPSFDNNSSLYHSSTLSTRTSDGTSSKRNADGAPPHPPETPPGLPAAVLPASGGGEGGDVGIPARHFRGVRRRPWGKWAAEIRDPQKGVRVWLGTFATPEKAARAYDSAARRIRGKKAKLNYPDDHSATGKQQQQQPPGMKKQKTLKNHDTKQQQPQSPVSVVLPGPVSSWTSTESTDSRRRGVSPPPADSTPWRVASEPAGSTPGGVRAGVKPKVHEESGDRGSLAPVKEEDCSMEEGVSMITEEDYGMNLAEAEKEDYHLDNDDRKLRNRDHWQWSSLETLYFDYAAIPLWTFDDLPPLS</sequence>